<dbReference type="InterPro" id="IPR045582">
    <property type="entry name" value="Trehalase-like_N"/>
</dbReference>
<dbReference type="Proteomes" id="UP000307440">
    <property type="component" value="Unassembled WGS sequence"/>
</dbReference>
<accession>A0A5C3KCY9</accession>
<feature type="compositionally biased region" description="Basic and acidic residues" evidence="1">
    <location>
        <begin position="399"/>
        <end position="408"/>
    </location>
</feature>
<keyword evidence="4" id="KW-0378">Hydrolase</keyword>
<feature type="compositionally biased region" description="Acidic residues" evidence="1">
    <location>
        <begin position="306"/>
        <end position="319"/>
    </location>
</feature>
<evidence type="ECO:0000259" key="3">
    <source>
        <dbReference type="Pfam" id="PF19291"/>
    </source>
</evidence>
<evidence type="ECO:0000259" key="2">
    <source>
        <dbReference type="Pfam" id="PF00723"/>
    </source>
</evidence>
<dbReference type="PANTHER" id="PTHR31616:SF0">
    <property type="entry name" value="GLUCAN 1,4-ALPHA-GLUCOSIDASE"/>
    <property type="match status" value="1"/>
</dbReference>
<dbReference type="InterPro" id="IPR011613">
    <property type="entry name" value="GH15-like"/>
</dbReference>
<dbReference type="InterPro" id="IPR012341">
    <property type="entry name" value="6hp_glycosidase-like_sf"/>
</dbReference>
<name>A0A5C3KCY9_COPMA</name>
<feature type="region of interest" description="Disordered" evidence="1">
    <location>
        <begin position="175"/>
        <end position="196"/>
    </location>
</feature>
<dbReference type="InterPro" id="IPR008928">
    <property type="entry name" value="6-hairpin_glycosidase_sf"/>
</dbReference>
<dbReference type="PANTHER" id="PTHR31616">
    <property type="entry name" value="TREHALASE"/>
    <property type="match status" value="1"/>
</dbReference>
<dbReference type="GO" id="GO:0005975">
    <property type="term" value="P:carbohydrate metabolic process"/>
    <property type="evidence" value="ECO:0007669"/>
    <property type="project" value="InterPro"/>
</dbReference>
<feature type="region of interest" description="Disordered" evidence="1">
    <location>
        <begin position="395"/>
        <end position="433"/>
    </location>
</feature>
<evidence type="ECO:0000256" key="1">
    <source>
        <dbReference type="SAM" id="MobiDB-lite"/>
    </source>
</evidence>
<gene>
    <name evidence="4" type="ORF">FA15DRAFT_675943</name>
</gene>
<proteinExistence type="predicted"/>
<feature type="compositionally biased region" description="Basic and acidic residues" evidence="1">
    <location>
        <begin position="419"/>
        <end position="428"/>
    </location>
</feature>
<dbReference type="AlphaFoldDB" id="A0A5C3KCY9"/>
<feature type="region of interest" description="Disordered" evidence="1">
    <location>
        <begin position="234"/>
        <end position="266"/>
    </location>
</feature>
<dbReference type="Pfam" id="PF19291">
    <property type="entry name" value="TREH_N"/>
    <property type="match status" value="1"/>
</dbReference>
<feature type="domain" description="GH15-like" evidence="2">
    <location>
        <begin position="501"/>
        <end position="877"/>
    </location>
</feature>
<sequence>MSLPDHSKAHHSPVDHVLIGHHVHKPTSSQHLHTLSSEQRRSLVAEKGLGRGSELEEHGQQTRTYKRSMNQIHPSDERDYIPIADHALIGNLRTAALVSLDGSIESYCVPNFDSPSVFARILDKDKGGHFSITPLQPFTTKQNYLPSSNVLQTKFMNDAGVVSVTDFLPRPPLGVVPPDSAGHTSAKINTSGGKKSPKPLLQWVVRRIECVRGTLPLRMQCAPAFNYARDEHTTTLIEDESRPSSEKDSCEDSVTSSEEQSPPEGERHLKALFESPDLVMDLRYVAHNSAAHEFAASTLSKKAPSSDDESDGSLTDDEASASGLGGHPHRHGDHITPLSVDDIEGDDFSPPKINLELLDLSHKGHKGLAVQSDFVLKEGEGVTFVFRIVPGGEKGYGNRTEKSSKSEAKGSGVEGVTQEVREEGRDKTPTTSSIFVGGTEKAIAKSSKVGRGDKKRGRSLYDRRPGDDPWLTEELVSSLLQTTHKYWATWVRQSSYEGSWKESVLRSALALKLLIFEPTGAVVASPTFSLPEYIGGVRNWDYRYSWIRDSSFTLYALIRLGYTEEANAYLDFIFDRIRDKNPDGSIQIMYTIHGDKDMSEIELDHLDGHKGSKPVRIGNGAADHIQLDIYGELMDCIYLGQKFGKPLSYDDWVLVREIVDYVVEHCNDSDLSIWEVRDMKRNFTYSKVMLWVAIDRGLRLAEKRSLPCPNRFKWLKARDELYEDIMHKAWNKEERFFGQSYEETDIVDAAVLIMPLVFFMQASDPRFVSTLKRIMKTPEKGGLTANNLVYRYDVRKSGDGVGGEEGTFCLCTLWCVEALTRAGKTDKALLTKAISMFEDFLLYLNHVGLCTEEISDAGEALGNAVQGFTHVTLISAAYNLSRTMHTLHQPAV</sequence>
<feature type="region of interest" description="Disordered" evidence="1">
    <location>
        <begin position="444"/>
        <end position="463"/>
    </location>
</feature>
<evidence type="ECO:0000313" key="5">
    <source>
        <dbReference type="Proteomes" id="UP000307440"/>
    </source>
</evidence>
<evidence type="ECO:0000313" key="4">
    <source>
        <dbReference type="EMBL" id="TFK17637.1"/>
    </source>
</evidence>
<keyword evidence="4" id="KW-0326">Glycosidase</keyword>
<dbReference type="SUPFAM" id="SSF48208">
    <property type="entry name" value="Six-hairpin glycosidases"/>
    <property type="match status" value="1"/>
</dbReference>
<feature type="compositionally biased region" description="Basic and acidic residues" evidence="1">
    <location>
        <begin position="234"/>
        <end position="250"/>
    </location>
</feature>
<dbReference type="Gene3D" id="1.50.10.10">
    <property type="match status" value="1"/>
</dbReference>
<dbReference type="GO" id="GO:0004553">
    <property type="term" value="F:hydrolase activity, hydrolyzing O-glycosyl compounds"/>
    <property type="evidence" value="ECO:0007669"/>
    <property type="project" value="UniProtKB-ARBA"/>
</dbReference>
<keyword evidence="5" id="KW-1185">Reference proteome</keyword>
<dbReference type="EMBL" id="ML210482">
    <property type="protein sequence ID" value="TFK17637.1"/>
    <property type="molecule type" value="Genomic_DNA"/>
</dbReference>
<dbReference type="OrthoDB" id="406733at2759"/>
<dbReference type="Pfam" id="PF00723">
    <property type="entry name" value="Glyco_hydro_15"/>
    <property type="match status" value="1"/>
</dbReference>
<feature type="domain" description="Trehalase-like N-terminal" evidence="3">
    <location>
        <begin position="81"/>
        <end position="170"/>
    </location>
</feature>
<organism evidence="4 5">
    <name type="scientific">Coprinopsis marcescibilis</name>
    <name type="common">Agaric fungus</name>
    <name type="synonym">Psathyrella marcescibilis</name>
    <dbReference type="NCBI Taxonomy" id="230819"/>
    <lineage>
        <taxon>Eukaryota</taxon>
        <taxon>Fungi</taxon>
        <taxon>Dikarya</taxon>
        <taxon>Basidiomycota</taxon>
        <taxon>Agaricomycotina</taxon>
        <taxon>Agaricomycetes</taxon>
        <taxon>Agaricomycetidae</taxon>
        <taxon>Agaricales</taxon>
        <taxon>Agaricineae</taxon>
        <taxon>Psathyrellaceae</taxon>
        <taxon>Coprinopsis</taxon>
    </lineage>
</organism>
<protein>
    <submittedName>
        <fullName evidence="4">Six-hairpin glycosidase</fullName>
    </submittedName>
</protein>
<reference evidence="4 5" key="1">
    <citation type="journal article" date="2019" name="Nat. Ecol. Evol.">
        <title>Megaphylogeny resolves global patterns of mushroom evolution.</title>
        <authorList>
            <person name="Varga T."/>
            <person name="Krizsan K."/>
            <person name="Foldi C."/>
            <person name="Dima B."/>
            <person name="Sanchez-Garcia M."/>
            <person name="Sanchez-Ramirez S."/>
            <person name="Szollosi G.J."/>
            <person name="Szarkandi J.G."/>
            <person name="Papp V."/>
            <person name="Albert L."/>
            <person name="Andreopoulos W."/>
            <person name="Angelini C."/>
            <person name="Antonin V."/>
            <person name="Barry K.W."/>
            <person name="Bougher N.L."/>
            <person name="Buchanan P."/>
            <person name="Buyck B."/>
            <person name="Bense V."/>
            <person name="Catcheside P."/>
            <person name="Chovatia M."/>
            <person name="Cooper J."/>
            <person name="Damon W."/>
            <person name="Desjardin D."/>
            <person name="Finy P."/>
            <person name="Geml J."/>
            <person name="Haridas S."/>
            <person name="Hughes K."/>
            <person name="Justo A."/>
            <person name="Karasinski D."/>
            <person name="Kautmanova I."/>
            <person name="Kiss B."/>
            <person name="Kocsube S."/>
            <person name="Kotiranta H."/>
            <person name="LaButti K.M."/>
            <person name="Lechner B.E."/>
            <person name="Liimatainen K."/>
            <person name="Lipzen A."/>
            <person name="Lukacs Z."/>
            <person name="Mihaltcheva S."/>
            <person name="Morgado L.N."/>
            <person name="Niskanen T."/>
            <person name="Noordeloos M.E."/>
            <person name="Ohm R.A."/>
            <person name="Ortiz-Santana B."/>
            <person name="Ovrebo C."/>
            <person name="Racz N."/>
            <person name="Riley R."/>
            <person name="Savchenko A."/>
            <person name="Shiryaev A."/>
            <person name="Soop K."/>
            <person name="Spirin V."/>
            <person name="Szebenyi C."/>
            <person name="Tomsovsky M."/>
            <person name="Tulloss R.E."/>
            <person name="Uehling J."/>
            <person name="Grigoriev I.V."/>
            <person name="Vagvolgyi C."/>
            <person name="Papp T."/>
            <person name="Martin F.M."/>
            <person name="Miettinen O."/>
            <person name="Hibbett D.S."/>
            <person name="Nagy L.G."/>
        </authorList>
    </citation>
    <scope>NUCLEOTIDE SEQUENCE [LARGE SCALE GENOMIC DNA]</scope>
    <source>
        <strain evidence="4 5">CBS 121175</strain>
    </source>
</reference>
<feature type="region of interest" description="Disordered" evidence="1">
    <location>
        <begin position="296"/>
        <end position="334"/>
    </location>
</feature>
<feature type="compositionally biased region" description="Polar residues" evidence="1">
    <location>
        <begin position="182"/>
        <end position="193"/>
    </location>
</feature>